<evidence type="ECO:0000313" key="1">
    <source>
        <dbReference type="EMBL" id="GAU12603.1"/>
    </source>
</evidence>
<dbReference type="Proteomes" id="UP000242715">
    <property type="component" value="Unassembled WGS sequence"/>
</dbReference>
<protein>
    <submittedName>
        <fullName evidence="1">Uncharacterized protein</fullName>
    </submittedName>
</protein>
<organism evidence="1 2">
    <name type="scientific">Trifolium subterraneum</name>
    <name type="common">Subterranean clover</name>
    <dbReference type="NCBI Taxonomy" id="3900"/>
    <lineage>
        <taxon>Eukaryota</taxon>
        <taxon>Viridiplantae</taxon>
        <taxon>Streptophyta</taxon>
        <taxon>Embryophyta</taxon>
        <taxon>Tracheophyta</taxon>
        <taxon>Spermatophyta</taxon>
        <taxon>Magnoliopsida</taxon>
        <taxon>eudicotyledons</taxon>
        <taxon>Gunneridae</taxon>
        <taxon>Pentapetalae</taxon>
        <taxon>rosids</taxon>
        <taxon>fabids</taxon>
        <taxon>Fabales</taxon>
        <taxon>Fabaceae</taxon>
        <taxon>Papilionoideae</taxon>
        <taxon>50 kb inversion clade</taxon>
        <taxon>NPAAA clade</taxon>
        <taxon>Hologalegina</taxon>
        <taxon>IRL clade</taxon>
        <taxon>Trifolieae</taxon>
        <taxon>Trifolium</taxon>
    </lineage>
</organism>
<sequence length="93" mass="11155">MNNSSLRTSLTSTEHVLYHHEGDESFLERKQRRMEMSMCVYLPPEHGEHGVLWKRKKLCGKRKSFVEKTRNEIMWRNPLDGNEYVCLLTSRTW</sequence>
<evidence type="ECO:0000313" key="2">
    <source>
        <dbReference type="Proteomes" id="UP000242715"/>
    </source>
</evidence>
<keyword evidence="2" id="KW-1185">Reference proteome</keyword>
<dbReference type="EMBL" id="DF973124">
    <property type="protein sequence ID" value="GAU12603.1"/>
    <property type="molecule type" value="Genomic_DNA"/>
</dbReference>
<reference evidence="2" key="1">
    <citation type="journal article" date="2017" name="Front. Plant Sci.">
        <title>Climate Clever Clovers: New Paradigm to Reduce the Environmental Footprint of Ruminants by Breeding Low Methanogenic Forages Utilizing Haplotype Variation.</title>
        <authorList>
            <person name="Kaur P."/>
            <person name="Appels R."/>
            <person name="Bayer P.E."/>
            <person name="Keeble-Gagnere G."/>
            <person name="Wang J."/>
            <person name="Hirakawa H."/>
            <person name="Shirasawa K."/>
            <person name="Vercoe P."/>
            <person name="Stefanova K."/>
            <person name="Durmic Z."/>
            <person name="Nichols P."/>
            <person name="Revell C."/>
            <person name="Isobe S.N."/>
            <person name="Edwards D."/>
            <person name="Erskine W."/>
        </authorList>
    </citation>
    <scope>NUCLEOTIDE SEQUENCE [LARGE SCALE GENOMIC DNA]</scope>
    <source>
        <strain evidence="2">cv. Daliak</strain>
    </source>
</reference>
<dbReference type="AlphaFoldDB" id="A0A2Z6M280"/>
<accession>A0A2Z6M280</accession>
<proteinExistence type="predicted"/>
<gene>
    <name evidence="1" type="ORF">TSUD_132130</name>
</gene>
<name>A0A2Z6M280_TRISU</name>